<evidence type="ECO:0000313" key="3">
    <source>
        <dbReference type="Proteomes" id="UP000661025"/>
    </source>
</evidence>
<gene>
    <name evidence="2" type="ORF">IHE70_45020</name>
</gene>
<dbReference type="Proteomes" id="UP000661025">
    <property type="component" value="Unassembled WGS sequence"/>
</dbReference>
<accession>A0A927LE11</accession>
<sequence length="238" mass="26733">MITFDHDTGAAQKAVKSAERRGLPVPQEIHDTAAMVDVALQAAHMKPPPRPTVDDIPATPEQLAAAIEERAHQQRIADSHQVVGSDYLEPIARKFNALVRDQVPLWIRALQPEFNGLIKQLRTQSKKLPANLDTRWLDWNDPAVTGPWEKAEGIAFQLDQLVNDRKVMARAGGLAGEGGKDNELYAVARLPEPTTIGVVQHLMRDHIAPEMHQWRDLKHQPVSRWLQLVRSQHLTIEL</sequence>
<organism evidence="2 3">
    <name type="scientific">Streptomyces caniscabiei</name>
    <dbReference type="NCBI Taxonomy" id="2746961"/>
    <lineage>
        <taxon>Bacteria</taxon>
        <taxon>Bacillati</taxon>
        <taxon>Actinomycetota</taxon>
        <taxon>Actinomycetes</taxon>
        <taxon>Kitasatosporales</taxon>
        <taxon>Streptomycetaceae</taxon>
        <taxon>Streptomyces</taxon>
    </lineage>
</organism>
<dbReference type="EMBL" id="JACYXT010000045">
    <property type="protein sequence ID" value="MBD9730195.1"/>
    <property type="molecule type" value="Genomic_DNA"/>
</dbReference>
<evidence type="ECO:0000256" key="1">
    <source>
        <dbReference type="SAM" id="MobiDB-lite"/>
    </source>
</evidence>
<evidence type="ECO:0000313" key="2">
    <source>
        <dbReference type="EMBL" id="MBD9730195.1"/>
    </source>
</evidence>
<comment type="caution">
    <text evidence="2">The sequence shown here is derived from an EMBL/GenBank/DDBJ whole genome shotgun (WGS) entry which is preliminary data.</text>
</comment>
<feature type="region of interest" description="Disordered" evidence="1">
    <location>
        <begin position="1"/>
        <end position="24"/>
    </location>
</feature>
<dbReference type="AlphaFoldDB" id="A0A927LE11"/>
<reference evidence="2" key="1">
    <citation type="submission" date="2020-09" db="EMBL/GenBank/DDBJ databases">
        <title>Streptomyces canutascabiei sp. nov., which causes potato common scab and is distributed across the world.</title>
        <authorList>
            <person name="Nguyen H.P."/>
            <person name="Weisberg A.J."/>
            <person name="Chang J.H."/>
            <person name="Clarke C.R."/>
        </authorList>
    </citation>
    <scope>NUCLEOTIDE SEQUENCE</scope>
    <source>
        <strain evidence="2">ID-01-6.2a</strain>
    </source>
</reference>
<name>A0A927LE11_9ACTN</name>
<proteinExistence type="predicted"/>
<protein>
    <submittedName>
        <fullName evidence="2">Uncharacterized protein</fullName>
    </submittedName>
</protein>
<dbReference type="RefSeq" id="WP_192366172.1">
    <property type="nucleotide sequence ID" value="NZ_JACYXT010000045.1"/>
</dbReference>
<feature type="non-terminal residue" evidence="2">
    <location>
        <position position="238"/>
    </location>
</feature>